<dbReference type="SUPFAM" id="SSF69304">
    <property type="entry name" value="Tricorn protease N-terminal domain"/>
    <property type="match status" value="1"/>
</dbReference>
<sequence length="407" mass="41676">MAVPRPKVHAAGRRTSTGRCVLRSAAALSGVAALVIPAVPAGAAGAAAPPGGVERVLTGHGTVSGQGRSADVDSDMLLAGTNTAGGNGAPGAGGGWWTVSTAAEGGSPPYAVWAGRLDGTGEKKLISPDDGRHHVHPVTDGKTVVWAAYQDRWCYLLARPLDGGPVQQLTSSQGIGCAFTTLGVEGKTVTYTDVGYKSRTTRAVYLRMGEGDPVSIPPTGGGNPRTTSTSTPSLHNGKIAFNDCKYTGSTGTLCRIAVLDVATGRRTVVADAKLPAPTALTSRYVYWLEVEDGDTRPRALHRANLDGSDPLVISPASGEDALIIDGLTVSEDAVTVAARTVGGTAGPGTAAKLWQFSPDGTRRERVSCNGGDQVSPASAGARQVVWIDTTTGKRDLVTRTRPAGTCG</sequence>
<accession>A0ABY3Z324</accession>
<feature type="signal peptide" evidence="2">
    <location>
        <begin position="1"/>
        <end position="43"/>
    </location>
</feature>
<protein>
    <submittedName>
        <fullName evidence="3">Uncharacterized protein</fullName>
    </submittedName>
</protein>
<dbReference type="Proteomes" id="UP000829494">
    <property type="component" value="Chromosome"/>
</dbReference>
<gene>
    <name evidence="3" type="ORF">SRIMR7_18555</name>
</gene>
<dbReference type="EMBL" id="CP094298">
    <property type="protein sequence ID" value="UNZ04163.1"/>
    <property type="molecule type" value="Genomic_DNA"/>
</dbReference>
<reference evidence="3 4" key="1">
    <citation type="submission" date="2022-03" db="EMBL/GenBank/DDBJ databases">
        <title>Complete genome of Streptomyces rimosus ssp. rimosus R7 (=ATCC 10970).</title>
        <authorList>
            <person name="Beganovic S."/>
            <person name="Ruckert C."/>
            <person name="Busche T."/>
            <person name="Kalinowski J."/>
            <person name="Wittmann C."/>
        </authorList>
    </citation>
    <scope>NUCLEOTIDE SEQUENCE [LARGE SCALE GENOMIC DNA]</scope>
    <source>
        <strain evidence="3 4">R7</strain>
    </source>
</reference>
<evidence type="ECO:0000313" key="4">
    <source>
        <dbReference type="Proteomes" id="UP000829494"/>
    </source>
</evidence>
<feature type="chain" id="PRO_5046053612" evidence="2">
    <location>
        <begin position="44"/>
        <end position="407"/>
    </location>
</feature>
<evidence type="ECO:0000256" key="1">
    <source>
        <dbReference type="SAM" id="MobiDB-lite"/>
    </source>
</evidence>
<evidence type="ECO:0000313" key="3">
    <source>
        <dbReference type="EMBL" id="UNZ04163.1"/>
    </source>
</evidence>
<organism evidence="3 4">
    <name type="scientific">Streptomyces rimosus subsp. rimosus</name>
    <dbReference type="NCBI Taxonomy" id="132474"/>
    <lineage>
        <taxon>Bacteria</taxon>
        <taxon>Bacillati</taxon>
        <taxon>Actinomycetota</taxon>
        <taxon>Actinomycetes</taxon>
        <taxon>Kitasatosporales</taxon>
        <taxon>Streptomycetaceae</taxon>
        <taxon>Streptomyces</taxon>
    </lineage>
</organism>
<evidence type="ECO:0000256" key="2">
    <source>
        <dbReference type="SAM" id="SignalP"/>
    </source>
</evidence>
<keyword evidence="2" id="KW-0732">Signal</keyword>
<proteinExistence type="predicted"/>
<feature type="compositionally biased region" description="Polar residues" evidence="1">
    <location>
        <begin position="224"/>
        <end position="234"/>
    </location>
</feature>
<name>A0ABY3Z324_STRRM</name>
<feature type="region of interest" description="Disordered" evidence="1">
    <location>
        <begin position="210"/>
        <end position="234"/>
    </location>
</feature>
<keyword evidence="4" id="KW-1185">Reference proteome</keyword>